<dbReference type="PANTHER" id="PTHR32182">
    <property type="entry name" value="DNA REPLICATION AND REPAIR PROTEIN RECF"/>
    <property type="match status" value="1"/>
</dbReference>
<dbReference type="GO" id="GO:0009432">
    <property type="term" value="P:SOS response"/>
    <property type="evidence" value="ECO:0007669"/>
    <property type="project" value="UniProtKB-UniRule"/>
</dbReference>
<dbReference type="InterPro" id="IPR003395">
    <property type="entry name" value="RecF/RecN/SMC_N"/>
</dbReference>
<dbReference type="GO" id="GO:0006302">
    <property type="term" value="P:double-strand break repair"/>
    <property type="evidence" value="ECO:0007669"/>
    <property type="project" value="TreeGrafter"/>
</dbReference>
<dbReference type="Gene3D" id="1.20.1050.90">
    <property type="entry name" value="RecF/RecN/SMC, N-terminal domain"/>
    <property type="match status" value="1"/>
</dbReference>
<dbReference type="InterPro" id="IPR001238">
    <property type="entry name" value="DNA-binding_RecF"/>
</dbReference>
<dbReference type="Gene3D" id="3.40.50.300">
    <property type="entry name" value="P-loop containing nucleotide triphosphate hydrolases"/>
    <property type="match status" value="1"/>
</dbReference>
<evidence type="ECO:0000256" key="4">
    <source>
        <dbReference type="ARBA" id="ARBA00022840"/>
    </source>
</evidence>
<dbReference type="Proteomes" id="UP000034140">
    <property type="component" value="Unassembled WGS sequence"/>
</dbReference>
<feature type="domain" description="RecF/RecN/SMC N-terminal" evidence="7">
    <location>
        <begin position="1"/>
        <end position="327"/>
    </location>
</feature>
<evidence type="ECO:0000256" key="5">
    <source>
        <dbReference type="ARBA" id="ARBA00023125"/>
    </source>
</evidence>
<dbReference type="PATRIC" id="fig|1619090.3.peg.552"/>
<protein>
    <recommendedName>
        <fullName evidence="6">DNA replication and repair protein RecF</fullName>
    </recommendedName>
</protein>
<keyword evidence="6" id="KW-0234">DNA repair</keyword>
<dbReference type="GO" id="GO:0005524">
    <property type="term" value="F:ATP binding"/>
    <property type="evidence" value="ECO:0007669"/>
    <property type="project" value="UniProtKB-UniRule"/>
</dbReference>
<feature type="binding site" evidence="6">
    <location>
        <begin position="29"/>
        <end position="36"/>
    </location>
    <ligand>
        <name>ATP</name>
        <dbReference type="ChEBI" id="CHEBI:30616"/>
    </ligand>
</feature>
<comment type="subcellular location">
    <subcellularLocation>
        <location evidence="6">Cytoplasm</location>
    </subcellularLocation>
</comment>
<keyword evidence="1 6" id="KW-0963">Cytoplasm</keyword>
<evidence type="ECO:0000256" key="1">
    <source>
        <dbReference type="ARBA" id="ARBA00022490"/>
    </source>
</evidence>
<evidence type="ECO:0000259" key="7">
    <source>
        <dbReference type="Pfam" id="PF02463"/>
    </source>
</evidence>
<accession>A0A0G0DS36</accession>
<keyword evidence="3 6" id="KW-0547">Nucleotide-binding</keyword>
<dbReference type="GO" id="GO:0005737">
    <property type="term" value="C:cytoplasm"/>
    <property type="evidence" value="ECO:0007669"/>
    <property type="project" value="UniProtKB-SubCell"/>
</dbReference>
<dbReference type="Pfam" id="PF02463">
    <property type="entry name" value="SMC_N"/>
    <property type="match status" value="1"/>
</dbReference>
<name>A0A0G0DS36_9BACT</name>
<evidence type="ECO:0000256" key="3">
    <source>
        <dbReference type="ARBA" id="ARBA00022741"/>
    </source>
</evidence>
<dbReference type="GO" id="GO:0003697">
    <property type="term" value="F:single-stranded DNA binding"/>
    <property type="evidence" value="ECO:0007669"/>
    <property type="project" value="UniProtKB-UniRule"/>
</dbReference>
<comment type="similarity">
    <text evidence="6">Belongs to the RecF family.</text>
</comment>
<evidence type="ECO:0000313" key="9">
    <source>
        <dbReference type="Proteomes" id="UP000034140"/>
    </source>
</evidence>
<dbReference type="GO" id="GO:0000731">
    <property type="term" value="P:DNA synthesis involved in DNA repair"/>
    <property type="evidence" value="ECO:0007669"/>
    <property type="project" value="TreeGrafter"/>
</dbReference>
<comment type="caution">
    <text evidence="8">The sequence shown here is derived from an EMBL/GenBank/DDBJ whole genome shotgun (WGS) entry which is preliminary data.</text>
</comment>
<keyword evidence="2 6" id="KW-0235">DNA replication</keyword>
<dbReference type="SUPFAM" id="SSF52540">
    <property type="entry name" value="P-loop containing nucleoside triphosphate hydrolases"/>
    <property type="match status" value="1"/>
</dbReference>
<keyword evidence="6" id="KW-0742">SOS response</keyword>
<dbReference type="EMBL" id="LBRE01000027">
    <property type="protein sequence ID" value="KKP91801.1"/>
    <property type="molecule type" value="Genomic_DNA"/>
</dbReference>
<keyword evidence="5 6" id="KW-0238">DNA-binding</keyword>
<dbReference type="HAMAP" id="MF_00365">
    <property type="entry name" value="RecF"/>
    <property type="match status" value="1"/>
</dbReference>
<organism evidence="8 9">
    <name type="scientific">candidate division WS6 bacterium GW2011_GWC1_36_11</name>
    <dbReference type="NCBI Taxonomy" id="1619090"/>
    <lineage>
        <taxon>Bacteria</taxon>
        <taxon>Candidatus Dojkabacteria</taxon>
    </lineage>
</organism>
<gene>
    <name evidence="6" type="primary">recF</name>
    <name evidence="8" type="ORF">UR96_C0027G0002</name>
</gene>
<evidence type="ECO:0000256" key="2">
    <source>
        <dbReference type="ARBA" id="ARBA00022705"/>
    </source>
</evidence>
<dbReference type="PANTHER" id="PTHR32182:SF0">
    <property type="entry name" value="DNA REPLICATION AND REPAIR PROTEIN RECF"/>
    <property type="match status" value="1"/>
</dbReference>
<evidence type="ECO:0000313" key="8">
    <source>
        <dbReference type="EMBL" id="KKP91801.1"/>
    </source>
</evidence>
<dbReference type="GO" id="GO:0006260">
    <property type="term" value="P:DNA replication"/>
    <property type="evidence" value="ECO:0007669"/>
    <property type="project" value="UniProtKB-UniRule"/>
</dbReference>
<proteinExistence type="inferred from homology"/>
<keyword evidence="6" id="KW-0227">DNA damage</keyword>
<evidence type="ECO:0000256" key="6">
    <source>
        <dbReference type="HAMAP-Rule" id="MF_00365"/>
    </source>
</evidence>
<dbReference type="NCBIfam" id="TIGR00611">
    <property type="entry name" value="recf"/>
    <property type="match status" value="1"/>
</dbReference>
<dbReference type="AlphaFoldDB" id="A0A0G0DS36"/>
<reference evidence="8 9" key="1">
    <citation type="journal article" date="2015" name="Nature">
        <title>rRNA introns, odd ribosomes, and small enigmatic genomes across a large radiation of phyla.</title>
        <authorList>
            <person name="Brown C.T."/>
            <person name="Hug L.A."/>
            <person name="Thomas B.C."/>
            <person name="Sharon I."/>
            <person name="Castelle C.J."/>
            <person name="Singh A."/>
            <person name="Wilkins M.J."/>
            <person name="Williams K.H."/>
            <person name="Banfield J.F."/>
        </authorList>
    </citation>
    <scope>NUCLEOTIDE SEQUENCE [LARGE SCALE GENOMIC DNA]</scope>
</reference>
<dbReference type="InterPro" id="IPR042174">
    <property type="entry name" value="RecF_2"/>
</dbReference>
<dbReference type="InterPro" id="IPR027417">
    <property type="entry name" value="P-loop_NTPase"/>
</dbReference>
<comment type="function">
    <text evidence="6">The RecF protein is involved in DNA metabolism; it is required for DNA replication and normal SOS inducibility. RecF binds preferentially to single-stranded, linear DNA. It also seems to bind ATP.</text>
</comment>
<keyword evidence="4 6" id="KW-0067">ATP-binding</keyword>
<sequence length="345" mass="40224">MIKSIKLTNFRRFEDVQIDIEKDIVVLYGNNAQGKSTILEAIYLLTNGKSPWAVSDEFVNNTQKDEDKFARIEIATDEHLFAFFKDQSRRVCKIDNMNTTPKKFFQSNASTIFNPEQIEILMISPSRRRDFLDEVISQIDYEYNDTLAQFRKVLRQRNAYLKKLAKKFYEQGIIARNDTQLNFWTNEFVNLAKIIQNKRLELIDDLSSDGFTLEYVKSNDKDLEECIEDAKKRDIVTGCSNIGPQRDDWEIIVEKNIKKYGSRGEKRLAIGNLIFRVQDVLNKKLGFYPILLLDDIASELDPKNTHKIFGEENIKKQQTFITIINKDELPEEILKNAQLIDLNSI</sequence>